<accession>A0ABQ3KJY5</accession>
<dbReference type="EMBL" id="BNAW01000032">
    <property type="protein sequence ID" value="GHG31247.1"/>
    <property type="molecule type" value="Genomic_DNA"/>
</dbReference>
<comment type="caution">
    <text evidence="2">The sequence shown here is derived from an EMBL/GenBank/DDBJ whole genome shotgun (WGS) entry which is preliminary data.</text>
</comment>
<evidence type="ECO:0000313" key="3">
    <source>
        <dbReference type="Proteomes" id="UP000649955"/>
    </source>
</evidence>
<feature type="region of interest" description="Disordered" evidence="1">
    <location>
        <begin position="98"/>
        <end position="143"/>
    </location>
</feature>
<evidence type="ECO:0000313" key="2">
    <source>
        <dbReference type="EMBL" id="GHG31247.1"/>
    </source>
</evidence>
<protein>
    <submittedName>
        <fullName evidence="2">Uncharacterized protein</fullName>
    </submittedName>
</protein>
<proteinExistence type="predicted"/>
<dbReference type="Proteomes" id="UP000649955">
    <property type="component" value="Unassembled WGS sequence"/>
</dbReference>
<evidence type="ECO:0000256" key="1">
    <source>
        <dbReference type="SAM" id="MobiDB-lite"/>
    </source>
</evidence>
<sequence length="405" mass="44774">MVHRLVRLQQTAGNRAVAALALQRDPESPGLPAPPRPVVPAVPDPVAITPLPAGALRVAALPRTRFSGLATVTEFAEALAAQYSRRVAQGDLVEQRRNVAERRTGRSLAAQPGIPGESREERRRRISREAQAARNTIPTPARGDDAAWKRLREDYRTHMLKDLTEDWDQHIAAAEAQSMPAHTLANTWMVNRNQELLFRLVQPSRPPGSLDMWTHFRVMSPAQEEAAFGTRASTDYDPWDLQIRPRPRGAQFVTERTAQFLMALRSRFSDVRWTTRVGHGSPGFVNRGLSLDLYLTGERGANVPLPGLRGDTFWVRGQVVELFNAMDEAAEETDFRFAALYNDFSAANAANNVLRRGRVGFAGNVSGGGSLNYHGGGNRLHVHVDLVPGELVVLTRQGARRQGAR</sequence>
<name>A0ABQ3KJY5_9PSEU</name>
<gene>
    <name evidence="2" type="ORF">GCM10017567_59190</name>
</gene>
<organism evidence="2 3">
    <name type="scientific">Amycolatopsis bullii</name>
    <dbReference type="NCBI Taxonomy" id="941987"/>
    <lineage>
        <taxon>Bacteria</taxon>
        <taxon>Bacillati</taxon>
        <taxon>Actinomycetota</taxon>
        <taxon>Actinomycetes</taxon>
        <taxon>Pseudonocardiales</taxon>
        <taxon>Pseudonocardiaceae</taxon>
        <taxon>Amycolatopsis</taxon>
    </lineage>
</organism>
<reference evidence="3" key="1">
    <citation type="journal article" date="2019" name="Int. J. Syst. Evol. Microbiol.">
        <title>The Global Catalogue of Microorganisms (GCM) 10K type strain sequencing project: providing services to taxonomists for standard genome sequencing and annotation.</title>
        <authorList>
            <consortium name="The Broad Institute Genomics Platform"/>
            <consortium name="The Broad Institute Genome Sequencing Center for Infectious Disease"/>
            <person name="Wu L."/>
            <person name="Ma J."/>
        </authorList>
    </citation>
    <scope>NUCLEOTIDE SEQUENCE [LARGE SCALE GENOMIC DNA]</scope>
    <source>
        <strain evidence="3">CGMCC 4.7680</strain>
    </source>
</reference>
<keyword evidence="3" id="KW-1185">Reference proteome</keyword>